<feature type="chain" id="PRO_5014229149" evidence="5">
    <location>
        <begin position="24"/>
        <end position="335"/>
    </location>
</feature>
<dbReference type="SUPFAM" id="SSF56281">
    <property type="entry name" value="Metallo-hydrolase/oxidoreductase"/>
    <property type="match status" value="1"/>
</dbReference>
<dbReference type="PROSITE" id="PS51318">
    <property type="entry name" value="TAT"/>
    <property type="match status" value="1"/>
</dbReference>
<reference evidence="8" key="2">
    <citation type="submission" date="2015-11" db="EMBL/GenBank/DDBJ databases">
        <authorList>
            <person name="Zhang Y."/>
            <person name="Guo Z."/>
        </authorList>
    </citation>
    <scope>NUCLEOTIDE SEQUENCE</scope>
    <source>
        <strain evidence="8">1</strain>
    </source>
</reference>
<dbReference type="InterPro" id="IPR036866">
    <property type="entry name" value="RibonucZ/Hydroxyglut_hydro"/>
</dbReference>
<feature type="domain" description="Metallo-beta-lactamase" evidence="6">
    <location>
        <begin position="103"/>
        <end position="308"/>
    </location>
</feature>
<evidence type="ECO:0000256" key="1">
    <source>
        <dbReference type="ARBA" id="ARBA00007749"/>
    </source>
</evidence>
<keyword evidence="5" id="KW-0732">Signal</keyword>
<dbReference type="GO" id="GO:0046872">
    <property type="term" value="F:metal ion binding"/>
    <property type="evidence" value="ECO:0007669"/>
    <property type="project" value="UniProtKB-KW"/>
</dbReference>
<dbReference type="KEGG" id="bvr:BVIR_1270"/>
<evidence type="ECO:0000313" key="7">
    <source>
        <dbReference type="EMBL" id="BAS01081.1"/>
    </source>
</evidence>
<evidence type="ECO:0000313" key="9">
    <source>
        <dbReference type="Proteomes" id="UP000065734"/>
    </source>
</evidence>
<dbReference type="Gene3D" id="3.60.15.10">
    <property type="entry name" value="Ribonuclease Z/Hydroxyacylglutathione hydrolase-like"/>
    <property type="match status" value="1"/>
</dbReference>
<dbReference type="CDD" id="cd07720">
    <property type="entry name" value="OPHC2-like_MBL-fold"/>
    <property type="match status" value="1"/>
</dbReference>
<evidence type="ECO:0000256" key="4">
    <source>
        <dbReference type="ARBA" id="ARBA00022833"/>
    </source>
</evidence>
<dbReference type="SMART" id="SM00849">
    <property type="entry name" value="Lactamase_B"/>
    <property type="match status" value="1"/>
</dbReference>
<dbReference type="Proteomes" id="UP000065734">
    <property type="component" value="Chromosome I"/>
</dbReference>
<keyword evidence="4" id="KW-0862">Zinc</keyword>
<dbReference type="InterPro" id="IPR006311">
    <property type="entry name" value="TAT_signal"/>
</dbReference>
<keyword evidence="2" id="KW-0479">Metal-binding</keyword>
<accession>A0A0H5BFT7</accession>
<dbReference type="PANTHER" id="PTHR42978">
    <property type="entry name" value="QUORUM-QUENCHING LACTONASE YTNP-RELATED-RELATED"/>
    <property type="match status" value="1"/>
</dbReference>
<dbReference type="InterPro" id="IPR001279">
    <property type="entry name" value="Metallo-B-lactamas"/>
</dbReference>
<dbReference type="OrthoDB" id="9773738at2"/>
<evidence type="ECO:0000256" key="3">
    <source>
        <dbReference type="ARBA" id="ARBA00022801"/>
    </source>
</evidence>
<dbReference type="InterPro" id="IPR051013">
    <property type="entry name" value="MBL_superfamily_lactonases"/>
</dbReference>
<dbReference type="GO" id="GO:0016787">
    <property type="term" value="F:hydrolase activity"/>
    <property type="evidence" value="ECO:0007669"/>
    <property type="project" value="UniProtKB-KW"/>
</dbReference>
<reference evidence="9" key="3">
    <citation type="journal article" date="2016" name="Genome Announc.">
        <title>Revised genome sequence of the purple photosynthetic bacterium Blastochloris viridis.</title>
        <authorList>
            <person name="Liu L.N."/>
            <person name="Faulkner M."/>
            <person name="Liu X."/>
            <person name="Huang F."/>
            <person name="Darby A.C."/>
            <person name="Hall N."/>
        </authorList>
    </citation>
    <scope>NUCLEOTIDE SEQUENCE [LARGE SCALE GENOMIC DNA]</scope>
    <source>
        <strain evidence="9">ATCC 19567 / DSM 133 / F</strain>
    </source>
</reference>
<dbReference type="EMBL" id="LN907867">
    <property type="protein sequence ID" value="CUU41719.1"/>
    <property type="molecule type" value="Genomic_DNA"/>
</dbReference>
<evidence type="ECO:0000259" key="6">
    <source>
        <dbReference type="SMART" id="SM00849"/>
    </source>
</evidence>
<proteinExistence type="inferred from homology"/>
<evidence type="ECO:0000256" key="5">
    <source>
        <dbReference type="SAM" id="SignalP"/>
    </source>
</evidence>
<dbReference type="PATRIC" id="fig|1079.6.peg.1320"/>
<sequence length="335" mass="35757">MTKIDRRAALTGSLTLAAAGSLAATKAQGQAGAAREGTTLVTPEPLSQAPGFYRYKVGSLTVTALHDGFSLRPLDASFVPNAALDEVTRALAEAFLPTDAVPLTFTALLVDTGSQRILIDTGTGGRLGPTSGQLAANLAAAGVAPDSIQTVVISHFHGDHINGLKTGDGALAFAKAEVLVPQPEWAYWMDDGMMSRAPKPLEGNFRNARRVFGDIGERVRRFEWGQEIAGGISAIDAPGHTPGHTAFLLSSGREELLVLSDTANHPALFVRHPGWAAVFDMDWDTARMTRRKLLDRAAAERVRVAGFHFPFPANGHILREGSGYRFVPVQWSAQV</sequence>
<reference evidence="7" key="1">
    <citation type="journal article" date="2015" name="Genome Announc.">
        <title>Complete Genome Sequence of the Bacteriochlorophyll b-Producing Photosynthetic Bacterium Blastochloris viridis.</title>
        <authorList>
            <person name="Tsukatani Y."/>
            <person name="Hirose Y."/>
            <person name="Harada J."/>
            <person name="Misawa N."/>
            <person name="Mori K."/>
            <person name="Inoue K."/>
            <person name="Tamiaki H."/>
        </authorList>
    </citation>
    <scope>NUCLEOTIDE SEQUENCE [LARGE SCALE GENOMIC DNA]</scope>
    <source>
        <strain evidence="7">DSM 133</strain>
    </source>
</reference>
<keyword evidence="9" id="KW-1185">Reference proteome</keyword>
<dbReference type="Pfam" id="PF00753">
    <property type="entry name" value="Lactamase_B"/>
    <property type="match status" value="1"/>
</dbReference>
<evidence type="ECO:0000313" key="8">
    <source>
        <dbReference type="EMBL" id="CUU41719.1"/>
    </source>
</evidence>
<comment type="similarity">
    <text evidence="1">Belongs to the metallo-beta-lactamase superfamily.</text>
</comment>
<organism evidence="8 9">
    <name type="scientific">Blastochloris viridis</name>
    <name type="common">Rhodopseudomonas viridis</name>
    <dbReference type="NCBI Taxonomy" id="1079"/>
    <lineage>
        <taxon>Bacteria</taxon>
        <taxon>Pseudomonadati</taxon>
        <taxon>Pseudomonadota</taxon>
        <taxon>Alphaproteobacteria</taxon>
        <taxon>Hyphomicrobiales</taxon>
        <taxon>Blastochloridaceae</taxon>
        <taxon>Blastochloris</taxon>
    </lineage>
</organism>
<dbReference type="PANTHER" id="PTHR42978:SF6">
    <property type="entry name" value="QUORUM-QUENCHING LACTONASE YTNP-RELATED"/>
    <property type="match status" value="1"/>
</dbReference>
<protein>
    <submittedName>
        <fullName evidence="7">Zn-dependent hydrolase</fullName>
    </submittedName>
</protein>
<dbReference type="RefSeq" id="WP_055036907.1">
    <property type="nucleotide sequence ID" value="NZ_AP014854.2"/>
</dbReference>
<feature type="signal peptide" evidence="5">
    <location>
        <begin position="1"/>
        <end position="23"/>
    </location>
</feature>
<dbReference type="AlphaFoldDB" id="A0A0H5BFT7"/>
<gene>
    <name evidence="8" type="primary">ytnP</name>
    <name evidence="7" type="ORF">BV133_3487</name>
    <name evidence="8" type="ORF">BVIRIDIS_07140</name>
</gene>
<keyword evidence="3 7" id="KW-0378">Hydrolase</keyword>
<evidence type="ECO:0000256" key="2">
    <source>
        <dbReference type="ARBA" id="ARBA00022723"/>
    </source>
</evidence>
<dbReference type="EMBL" id="AP014854">
    <property type="protein sequence ID" value="BAS01081.1"/>
    <property type="molecule type" value="Genomic_DNA"/>
</dbReference>
<dbReference type="STRING" id="1079.BVIR_1270"/>
<name>A0A0H5BFT7_BLAVI</name>